<evidence type="ECO:0000313" key="2">
    <source>
        <dbReference type="EMBL" id="PWJ21600.1"/>
    </source>
</evidence>
<dbReference type="Proteomes" id="UP000245839">
    <property type="component" value="Unassembled WGS sequence"/>
</dbReference>
<feature type="transmembrane region" description="Helical" evidence="1">
    <location>
        <begin position="41"/>
        <end position="66"/>
    </location>
</feature>
<protein>
    <submittedName>
        <fullName evidence="3">Uncharacterized protein</fullName>
    </submittedName>
</protein>
<feature type="transmembrane region" description="Helical" evidence="1">
    <location>
        <begin position="73"/>
        <end position="90"/>
    </location>
</feature>
<evidence type="ECO:0000313" key="4">
    <source>
        <dbReference type="Proteomes" id="UP000245839"/>
    </source>
</evidence>
<dbReference type="Proteomes" id="UP000251571">
    <property type="component" value="Unassembled WGS sequence"/>
</dbReference>
<keyword evidence="1" id="KW-0812">Transmembrane</keyword>
<dbReference type="InterPro" id="IPR046289">
    <property type="entry name" value="DUF6326"/>
</dbReference>
<dbReference type="AlphaFoldDB" id="A0A2Y9BV61"/>
<dbReference type="Pfam" id="PF19851">
    <property type="entry name" value="DUF6326"/>
    <property type="match status" value="1"/>
</dbReference>
<keyword evidence="4" id="KW-1185">Reference proteome</keyword>
<proteinExistence type="predicted"/>
<evidence type="ECO:0000313" key="3">
    <source>
        <dbReference type="EMBL" id="SSA36802.1"/>
    </source>
</evidence>
<evidence type="ECO:0000256" key="1">
    <source>
        <dbReference type="SAM" id="Phobius"/>
    </source>
</evidence>
<reference evidence="2 4" key="2">
    <citation type="submission" date="2018-03" db="EMBL/GenBank/DDBJ databases">
        <title>Genomic Encyclopedia of Archaeal and Bacterial Type Strains, Phase II (KMG-II): from individual species to whole genera.</title>
        <authorList>
            <person name="Goeker M."/>
        </authorList>
    </citation>
    <scope>NUCLEOTIDE SEQUENCE [LARGE SCALE GENOMIC DNA]</scope>
    <source>
        <strain evidence="2 4">DSM 25227</strain>
    </source>
</reference>
<dbReference type="OrthoDB" id="1551186at2"/>
<name>A0A2Y9BV61_9RHOB</name>
<gene>
    <name evidence="2" type="ORF">BCF38_1015</name>
    <name evidence="3" type="ORF">SAMN05421539_1015</name>
</gene>
<dbReference type="EMBL" id="QGDJ01000001">
    <property type="protein sequence ID" value="PWJ21600.1"/>
    <property type="molecule type" value="Genomic_DNA"/>
</dbReference>
<reference evidence="3 5" key="1">
    <citation type="submission" date="2016-10" db="EMBL/GenBank/DDBJ databases">
        <authorList>
            <person name="Cai Z."/>
        </authorList>
    </citation>
    <scope>NUCLEOTIDE SEQUENCE [LARGE SCALE GENOMIC DNA]</scope>
    <source>
        <strain evidence="3 5">DSM 25227</strain>
    </source>
</reference>
<evidence type="ECO:0000313" key="5">
    <source>
        <dbReference type="Proteomes" id="UP000251571"/>
    </source>
</evidence>
<dbReference type="RefSeq" id="WP_109562249.1">
    <property type="nucleotide sequence ID" value="NZ_QGDJ01000001.1"/>
</dbReference>
<organism evidence="3 5">
    <name type="scientific">Jannaschia seohaensis</name>
    <dbReference type="NCBI Taxonomy" id="475081"/>
    <lineage>
        <taxon>Bacteria</taxon>
        <taxon>Pseudomonadati</taxon>
        <taxon>Pseudomonadota</taxon>
        <taxon>Alphaproteobacteria</taxon>
        <taxon>Rhodobacterales</taxon>
        <taxon>Roseobacteraceae</taxon>
        <taxon>Jannaschia</taxon>
    </lineage>
</organism>
<accession>A0A2Y9BV61</accession>
<sequence length="119" mass="12889">MLLSLLWVFVSLNIVFADVLSIYTPGVLPQVMEGVVEGVALSETLMLIAAVFIQIPLAMIVLTHLLPPRGLKLVTTVAALVTAAFVIGGGSLKPHYIFFASCEVLALLTILRQTWRRDA</sequence>
<keyword evidence="1" id="KW-0472">Membrane</keyword>
<keyword evidence="1" id="KW-1133">Transmembrane helix</keyword>
<dbReference type="EMBL" id="UETC01000001">
    <property type="protein sequence ID" value="SSA36802.1"/>
    <property type="molecule type" value="Genomic_DNA"/>
</dbReference>
<feature type="transmembrane region" description="Helical" evidence="1">
    <location>
        <begin position="96"/>
        <end position="115"/>
    </location>
</feature>